<comment type="subcellular location">
    <subcellularLocation>
        <location evidence="1">Nucleus</location>
    </subcellularLocation>
</comment>
<dbReference type="InterPro" id="IPR007695">
    <property type="entry name" value="DNA_mismatch_repair_MutS-lik_N"/>
</dbReference>
<keyword evidence="5" id="KW-0067">ATP-binding</keyword>
<feature type="domain" description="DNA mismatch repair proteins mutS family" evidence="10">
    <location>
        <begin position="742"/>
        <end position="758"/>
    </location>
</feature>
<dbReference type="GO" id="GO:0140664">
    <property type="term" value="F:ATP-dependent DNA damage sensor activity"/>
    <property type="evidence" value="ECO:0007669"/>
    <property type="project" value="InterPro"/>
</dbReference>
<evidence type="ECO:0000256" key="5">
    <source>
        <dbReference type="ARBA" id="ARBA00022840"/>
    </source>
</evidence>
<reference evidence="11" key="2">
    <citation type="submission" date="2020-05" db="UniProtKB">
        <authorList>
            <consortium name="EnsemblMetazoa"/>
        </authorList>
    </citation>
    <scope>IDENTIFICATION</scope>
    <source>
        <strain evidence="11">IAEA</strain>
    </source>
</reference>
<evidence type="ECO:0000256" key="1">
    <source>
        <dbReference type="ARBA" id="ARBA00004123"/>
    </source>
</evidence>
<proteinExistence type="inferred from homology"/>
<keyword evidence="3 9" id="KW-0547">Nucleotide-binding</keyword>
<comment type="similarity">
    <text evidence="2 9">Belongs to the DNA mismatch repair MutS family.</text>
</comment>
<dbReference type="InterPro" id="IPR045076">
    <property type="entry name" value="MutS"/>
</dbReference>
<dbReference type="GO" id="GO:0043570">
    <property type="term" value="P:maintenance of DNA repeat elements"/>
    <property type="evidence" value="ECO:0007669"/>
    <property type="project" value="UniProtKB-ARBA"/>
</dbReference>
<name>A0A1A9WBW4_9MUSC</name>
<dbReference type="PIRSF" id="PIRSF005813">
    <property type="entry name" value="MSH2"/>
    <property type="match status" value="1"/>
</dbReference>
<evidence type="ECO:0000259" key="10">
    <source>
        <dbReference type="PROSITE" id="PS00486"/>
    </source>
</evidence>
<keyword evidence="8" id="KW-0539">Nucleus</keyword>
<organism evidence="11 12">
    <name type="scientific">Glossina brevipalpis</name>
    <dbReference type="NCBI Taxonomy" id="37001"/>
    <lineage>
        <taxon>Eukaryota</taxon>
        <taxon>Metazoa</taxon>
        <taxon>Ecdysozoa</taxon>
        <taxon>Arthropoda</taxon>
        <taxon>Hexapoda</taxon>
        <taxon>Insecta</taxon>
        <taxon>Pterygota</taxon>
        <taxon>Neoptera</taxon>
        <taxon>Endopterygota</taxon>
        <taxon>Diptera</taxon>
        <taxon>Brachycera</taxon>
        <taxon>Muscomorpha</taxon>
        <taxon>Hippoboscoidea</taxon>
        <taxon>Glossinidae</taxon>
        <taxon>Glossina</taxon>
    </lineage>
</organism>
<dbReference type="EnsemblMetazoa" id="GBRI013885-RA">
    <property type="protein sequence ID" value="GBRI013885-PA"/>
    <property type="gene ID" value="GBRI013885"/>
</dbReference>
<dbReference type="Proteomes" id="UP000091820">
    <property type="component" value="Unassembled WGS sequence"/>
</dbReference>
<keyword evidence="4 9" id="KW-0227">DNA damage</keyword>
<dbReference type="InterPro" id="IPR036187">
    <property type="entry name" value="DNA_mismatch_repair_MutS_sf"/>
</dbReference>
<dbReference type="InterPro" id="IPR007696">
    <property type="entry name" value="DNA_mismatch_repair_MutS_core"/>
</dbReference>
<dbReference type="InterPro" id="IPR007860">
    <property type="entry name" value="DNA_mmatch_repair_MutS_con_dom"/>
</dbReference>
<dbReference type="PROSITE" id="PS00486">
    <property type="entry name" value="DNA_MISMATCH_REPAIR_2"/>
    <property type="match status" value="1"/>
</dbReference>
<evidence type="ECO:0000256" key="9">
    <source>
        <dbReference type="RuleBase" id="RU003756"/>
    </source>
</evidence>
<dbReference type="GO" id="GO:0005524">
    <property type="term" value="F:ATP binding"/>
    <property type="evidence" value="ECO:0007669"/>
    <property type="project" value="UniProtKB-KW"/>
</dbReference>
<comment type="function">
    <text evidence="9">Component of the post-replicative DNA mismatch repair system (MMR).</text>
</comment>
<evidence type="ECO:0000256" key="7">
    <source>
        <dbReference type="ARBA" id="ARBA00023204"/>
    </source>
</evidence>
<dbReference type="FunFam" id="1.10.1420.10:FF:000034">
    <property type="entry name" value="DNA mismatch repair protein msh2"/>
    <property type="match status" value="1"/>
</dbReference>
<dbReference type="InterPro" id="IPR027417">
    <property type="entry name" value="P-loop_NTPase"/>
</dbReference>
<evidence type="ECO:0000313" key="11">
    <source>
        <dbReference type="EnsemblMetazoa" id="GBRI013885-PA"/>
    </source>
</evidence>
<dbReference type="Pfam" id="PF00488">
    <property type="entry name" value="MutS_V"/>
    <property type="match status" value="1"/>
</dbReference>
<dbReference type="FunFam" id="3.40.50.300:FF:001115">
    <property type="entry name" value="DNA mismatch repair protein MSH2"/>
    <property type="match status" value="1"/>
</dbReference>
<dbReference type="SMART" id="SM00534">
    <property type="entry name" value="MUTSac"/>
    <property type="match status" value="1"/>
</dbReference>
<sequence length="922" mass="104491">MEAMNYNKQEVQLNLDINGQKNFIKFFKTLENKASTMVRFFDRSDYYTVHGDDDCDLISRIVYKSTAYIHKMSPTASDNIAYVTLSKAKFESAVRELLLIRNYRVEVYIRLPESDGWHVEYRGSPGNLLQFEDILFSNREILVGNCILSLQLRCEGNQCKIGSAAVEQNDCVFQILEFVDDDFYTELEATVVLLGPKECLLSASDGEHEPIKNLLERNGVMVTVPRKTPASGKNDLQQDLNRLLHFNKGQQEDVNCLPELQLTLAMEALRVVVKYLDLTNDASNLGHYKIQQLDLKRFVHLDAAALNALNILPRTDIHSSSPSNKHQSILGVLDHCRTPQGHRLMFQWVKQPLRSCEILNDRHNIVQCFLEAPEYLKILYNDYLKCIPDVLVLTKKLLRNKATLQDIFRIYQIILRTPKIVTVLRELENATVKSVLIDPLKGCMDELIGLKKMVEQVMDFAAIETGSYLVKASFDEHLMKLKQQMDVLFSKMEHLRERVNDDLEFENQSVRLENVSRIGYHFRITLKDDTALRKHKSYNILEVVKGGVRFTSDKLAGLNEEFCELCAQYEDHQKNIIIEIVKVAMGYATSLALLNNELAKLDCLVSFAIAAQSAPRPYVRPNMFAEGSGNLILKDIRHPCLELQERVSFIANDVEFRKGDCNMFIITGPNMGGKSTYIRSVGTAVLMAHVGSFVACSEASISMVDSILGRVGASDNIIKGLSTFMVEMLETSGIIRTATQKSLVIIDELGRGTSTYEGCGIAWSIAEYLAKETKCFTLFATHFHEITNLASTVTTVKNFHMAAVADKENFTLLYQVRPGIMEKSFGIQVAKLANFPSNVVQNAQRIYNELEDDHLAKQTQQDKDLLEKIHIAIEQLSTTGNDKDINESDLSMLVEKFAQDIKKLDSEYFKAILIAKQEEKDD</sequence>
<dbReference type="Pfam" id="PF05188">
    <property type="entry name" value="MutS_II"/>
    <property type="match status" value="1"/>
</dbReference>
<dbReference type="VEuPathDB" id="VectorBase:GBRI013885"/>
<dbReference type="Pfam" id="PF05192">
    <property type="entry name" value="MutS_III"/>
    <property type="match status" value="1"/>
</dbReference>
<dbReference type="InterPro" id="IPR036678">
    <property type="entry name" value="MutS_con_dom_sf"/>
</dbReference>
<dbReference type="InterPro" id="IPR016151">
    <property type="entry name" value="DNA_mismatch_repair_MutS_N"/>
</dbReference>
<dbReference type="PANTHER" id="PTHR11361">
    <property type="entry name" value="DNA MISMATCH REPAIR PROTEIN MUTS FAMILY MEMBER"/>
    <property type="match status" value="1"/>
</dbReference>
<dbReference type="GO" id="GO:0030983">
    <property type="term" value="F:mismatched DNA binding"/>
    <property type="evidence" value="ECO:0007669"/>
    <property type="project" value="InterPro"/>
</dbReference>
<dbReference type="SUPFAM" id="SSF48334">
    <property type="entry name" value="DNA repair protein MutS, domain III"/>
    <property type="match status" value="1"/>
</dbReference>
<dbReference type="InterPro" id="IPR011184">
    <property type="entry name" value="DNA_mismatch_repair_Msh2"/>
</dbReference>
<reference evidence="12" key="1">
    <citation type="submission" date="2014-03" db="EMBL/GenBank/DDBJ databases">
        <authorList>
            <person name="Aksoy S."/>
            <person name="Warren W."/>
            <person name="Wilson R.K."/>
        </authorList>
    </citation>
    <scope>NUCLEOTIDE SEQUENCE [LARGE SCALE GENOMIC DNA]</scope>
    <source>
        <strain evidence="12">IAEA</strain>
    </source>
</reference>
<dbReference type="SMART" id="SM00533">
    <property type="entry name" value="MUTSd"/>
    <property type="match status" value="1"/>
</dbReference>
<dbReference type="STRING" id="37001.A0A1A9WBW4"/>
<evidence type="ECO:0000256" key="8">
    <source>
        <dbReference type="ARBA" id="ARBA00023242"/>
    </source>
</evidence>
<dbReference type="Gene3D" id="3.40.1170.10">
    <property type="entry name" value="DNA repair protein MutS, domain I"/>
    <property type="match status" value="1"/>
</dbReference>
<keyword evidence="12" id="KW-1185">Reference proteome</keyword>
<protein>
    <recommendedName>
        <fullName evidence="10">DNA mismatch repair proteins mutS family domain-containing protein</fullName>
    </recommendedName>
</protein>
<keyword evidence="6 9" id="KW-0238">DNA-binding</keyword>
<dbReference type="GO" id="GO:0032301">
    <property type="term" value="C:MutSalpha complex"/>
    <property type="evidence" value="ECO:0007669"/>
    <property type="project" value="TreeGrafter"/>
</dbReference>
<keyword evidence="7 9" id="KW-0234">DNA repair</keyword>
<dbReference type="GO" id="GO:0006312">
    <property type="term" value="P:mitotic recombination"/>
    <property type="evidence" value="ECO:0007669"/>
    <property type="project" value="TreeGrafter"/>
</dbReference>
<dbReference type="PANTHER" id="PTHR11361:SF35">
    <property type="entry name" value="DNA MISMATCH REPAIR PROTEIN MSH2"/>
    <property type="match status" value="1"/>
</dbReference>
<evidence type="ECO:0000256" key="2">
    <source>
        <dbReference type="ARBA" id="ARBA00006271"/>
    </source>
</evidence>
<evidence type="ECO:0000313" key="12">
    <source>
        <dbReference type="Proteomes" id="UP000091820"/>
    </source>
</evidence>
<dbReference type="Gene3D" id="3.40.50.300">
    <property type="entry name" value="P-loop containing nucleotide triphosphate hydrolases"/>
    <property type="match status" value="1"/>
</dbReference>
<dbReference type="InterPro" id="IPR000432">
    <property type="entry name" value="DNA_mismatch_repair_MutS_C"/>
</dbReference>
<evidence type="ECO:0000256" key="3">
    <source>
        <dbReference type="ARBA" id="ARBA00022741"/>
    </source>
</evidence>
<accession>A0A1A9WBW4</accession>
<dbReference type="GO" id="GO:0006298">
    <property type="term" value="P:mismatch repair"/>
    <property type="evidence" value="ECO:0007669"/>
    <property type="project" value="InterPro"/>
</dbReference>
<dbReference type="Gene3D" id="3.30.420.110">
    <property type="entry name" value="MutS, connector domain"/>
    <property type="match status" value="1"/>
</dbReference>
<dbReference type="InterPro" id="IPR007861">
    <property type="entry name" value="DNA_mismatch_repair_MutS_clamp"/>
</dbReference>
<dbReference type="Pfam" id="PF05190">
    <property type="entry name" value="MutS_IV"/>
    <property type="match status" value="1"/>
</dbReference>
<dbReference type="SUPFAM" id="SSF52540">
    <property type="entry name" value="P-loop containing nucleoside triphosphate hydrolases"/>
    <property type="match status" value="1"/>
</dbReference>
<dbReference type="FunFam" id="3.30.420.110:FF:000002">
    <property type="entry name" value="DNA mismatch repair protein"/>
    <property type="match status" value="1"/>
</dbReference>
<evidence type="ECO:0000256" key="4">
    <source>
        <dbReference type="ARBA" id="ARBA00022763"/>
    </source>
</evidence>
<dbReference type="Gene3D" id="1.10.1420.10">
    <property type="match status" value="2"/>
</dbReference>
<evidence type="ECO:0000256" key="6">
    <source>
        <dbReference type="ARBA" id="ARBA00023125"/>
    </source>
</evidence>
<dbReference type="Pfam" id="PF01624">
    <property type="entry name" value="MutS_I"/>
    <property type="match status" value="1"/>
</dbReference>
<dbReference type="AlphaFoldDB" id="A0A1A9WBW4"/>